<gene>
    <name evidence="6" type="ORF">K1X11_008845</name>
</gene>
<dbReference type="PANTHER" id="PTHR33307:SF6">
    <property type="entry name" value="ALPHA-RHAMNOSIDASE (EUROFUNG)-RELATED"/>
    <property type="match status" value="1"/>
</dbReference>
<evidence type="ECO:0000256" key="2">
    <source>
        <dbReference type="ARBA" id="ARBA00012652"/>
    </source>
</evidence>
<comment type="catalytic activity">
    <reaction evidence="1">
        <text>Hydrolysis of terminal non-reducing alpha-L-rhamnose residues in alpha-L-rhamnosides.</text>
        <dbReference type="EC" id="3.2.1.40"/>
    </reaction>
</comment>
<reference evidence="6 7" key="2">
    <citation type="submission" date="2023-12" db="EMBL/GenBank/DDBJ databases">
        <title>Description of an unclassified Opitutus bacterium of Verrucomicrobiota.</title>
        <authorList>
            <person name="Zhang D.-F."/>
        </authorList>
    </citation>
    <scope>NUCLEOTIDE SEQUENCE [LARGE SCALE GENOMIC DNA]</scope>
    <source>
        <strain evidence="6 7">WL0086</strain>
    </source>
</reference>
<evidence type="ECO:0000313" key="6">
    <source>
        <dbReference type="EMBL" id="WRQ89516.1"/>
    </source>
</evidence>
<dbReference type="Gene3D" id="2.60.420.10">
    <property type="entry name" value="Maltose phosphorylase, domain 3"/>
    <property type="match status" value="1"/>
</dbReference>
<dbReference type="Pfam" id="PF17390">
    <property type="entry name" value="Bac_rhamnosid_C"/>
    <property type="match status" value="1"/>
</dbReference>
<sequence length="607" mass="66363">MKIQTLGIIGLLFTAGLHVTAQIPSPGVVEAFEDQPVEVTWLGPGHWWVDFGQAAFGNLVLDTPADAPSDATVTVQMGEARRAEAKAVEPEPGGTVRYQQHEVALVPGGEVWPALTWAPPGWMKDGWLELPAGAGEMMPFRYAEIEGAPEWWDATTTVRRRGWRTAFNDAAASFSSSSPELDAVWQLCKYSIKATTFMGLYVDGDRERKPYEADALLNQLSHYAVDAEYETARHTNDYLIAQPTWPTEWRLQMVMLVWNDFLWSGDDTGLRTHYDVLVERAMIERRTADGLFRGFDGHPERDIIDWPGGERDGYDMAPDVKTVVSAFHYRAVFLLAEIAEHLGRAEDAASFAAMAAQTRDAINARLWDERLGAYRDGLDSETGTLSEHAASHATFFALALGVVPPERVERATAYVAARGMVPSVYGAQFLLEALYDGGAAQAGFDLLTSRGQRSWLNMSEKVGSTITLEAWDPAFKPNLDWNHAWGAAPANLIPRKVMGIDPVEPGFARFVVRPQTAGLTHAQVKLPTPHGAIELAVVGTSAAEWSARLVVPAGTVAEFHLPFAGTPVVSGEGSDDVKVMRRADDVSPVVELPAGAWTLTMVPQPLS</sequence>
<evidence type="ECO:0000256" key="3">
    <source>
        <dbReference type="ARBA" id="ARBA00022801"/>
    </source>
</evidence>
<evidence type="ECO:0000259" key="5">
    <source>
        <dbReference type="Pfam" id="PF17390"/>
    </source>
</evidence>
<reference evidence="6 7" key="1">
    <citation type="submission" date="2021-08" db="EMBL/GenBank/DDBJ databases">
        <authorList>
            <person name="Zhang D."/>
            <person name="Zhang A."/>
            <person name="Wang L."/>
        </authorList>
    </citation>
    <scope>NUCLEOTIDE SEQUENCE [LARGE SCALE GENOMIC DNA]</scope>
    <source>
        <strain evidence="6 7">WL0086</strain>
    </source>
</reference>
<dbReference type="InterPro" id="IPR008928">
    <property type="entry name" value="6-hairpin_glycosidase_sf"/>
</dbReference>
<feature type="domain" description="Alpha-L-rhamnosidase six-hairpin glycosidase" evidence="4">
    <location>
        <begin position="170"/>
        <end position="497"/>
    </location>
</feature>
<dbReference type="InterPro" id="IPR012341">
    <property type="entry name" value="6hp_glycosidase-like_sf"/>
</dbReference>
<dbReference type="Gene3D" id="2.60.120.260">
    <property type="entry name" value="Galactose-binding domain-like"/>
    <property type="match status" value="1"/>
</dbReference>
<name>A0ABZ1CCW9_9BACT</name>
<evidence type="ECO:0000256" key="1">
    <source>
        <dbReference type="ARBA" id="ARBA00001445"/>
    </source>
</evidence>
<feature type="domain" description="Alpha-L-rhamnosidase C-terminal" evidence="5">
    <location>
        <begin position="499"/>
        <end position="569"/>
    </location>
</feature>
<dbReference type="PANTHER" id="PTHR33307">
    <property type="entry name" value="ALPHA-RHAMNOSIDASE (EUROFUNG)"/>
    <property type="match status" value="1"/>
</dbReference>
<evidence type="ECO:0000259" key="4">
    <source>
        <dbReference type="Pfam" id="PF17389"/>
    </source>
</evidence>
<dbReference type="InterPro" id="IPR035396">
    <property type="entry name" value="Bac_rhamnosid6H"/>
</dbReference>
<keyword evidence="3" id="KW-0378">Hydrolase</keyword>
<dbReference type="EC" id="3.2.1.40" evidence="2"/>
<organism evidence="6 7">
    <name type="scientific">Actomonas aquatica</name>
    <dbReference type="NCBI Taxonomy" id="2866162"/>
    <lineage>
        <taxon>Bacteria</taxon>
        <taxon>Pseudomonadati</taxon>
        <taxon>Verrucomicrobiota</taxon>
        <taxon>Opitutia</taxon>
        <taxon>Opitutales</taxon>
        <taxon>Opitutaceae</taxon>
        <taxon>Actomonas</taxon>
    </lineage>
</organism>
<accession>A0ABZ1CCW9</accession>
<dbReference type="SUPFAM" id="SSF48208">
    <property type="entry name" value="Six-hairpin glycosidases"/>
    <property type="match status" value="1"/>
</dbReference>
<dbReference type="Pfam" id="PF17389">
    <property type="entry name" value="Bac_rhamnosid6H"/>
    <property type="match status" value="1"/>
</dbReference>
<dbReference type="EMBL" id="CP139781">
    <property type="protein sequence ID" value="WRQ89516.1"/>
    <property type="molecule type" value="Genomic_DNA"/>
</dbReference>
<proteinExistence type="predicted"/>
<evidence type="ECO:0000313" key="7">
    <source>
        <dbReference type="Proteomes" id="UP000738431"/>
    </source>
</evidence>
<keyword evidence="7" id="KW-1185">Reference proteome</keyword>
<dbReference type="Proteomes" id="UP000738431">
    <property type="component" value="Chromosome"/>
</dbReference>
<dbReference type="InterPro" id="IPR035398">
    <property type="entry name" value="Bac_rhamnosid_C"/>
</dbReference>
<dbReference type="Gene3D" id="1.50.10.10">
    <property type="match status" value="1"/>
</dbReference>
<dbReference type="RefSeq" id="WP_221029796.1">
    <property type="nucleotide sequence ID" value="NZ_CP139781.1"/>
</dbReference>
<protein>
    <recommendedName>
        <fullName evidence="2">alpha-L-rhamnosidase</fullName>
        <ecNumber evidence="2">3.2.1.40</ecNumber>
    </recommendedName>
</protein>
<dbReference type="InterPro" id="IPR016007">
    <property type="entry name" value="Alpha_rhamnosid"/>
</dbReference>